<keyword evidence="2" id="KW-1185">Reference proteome</keyword>
<protein>
    <recommendedName>
        <fullName evidence="3">DUF4249 domain-containing protein</fullName>
    </recommendedName>
</protein>
<evidence type="ECO:0000313" key="2">
    <source>
        <dbReference type="Proteomes" id="UP000186917"/>
    </source>
</evidence>
<dbReference type="Pfam" id="PF14054">
    <property type="entry name" value="DUF4249"/>
    <property type="match status" value="1"/>
</dbReference>
<evidence type="ECO:0008006" key="3">
    <source>
        <dbReference type="Google" id="ProtNLM"/>
    </source>
</evidence>
<dbReference type="RefSeq" id="WP_076379168.1">
    <property type="nucleotide sequence ID" value="NZ_AP017422.1"/>
</dbReference>
<dbReference type="EMBL" id="FTOR01000003">
    <property type="protein sequence ID" value="SIT07831.1"/>
    <property type="molecule type" value="Genomic_DNA"/>
</dbReference>
<organism evidence="1 2">
    <name type="scientific">Filimonas lacunae</name>
    <dbReference type="NCBI Taxonomy" id="477680"/>
    <lineage>
        <taxon>Bacteria</taxon>
        <taxon>Pseudomonadati</taxon>
        <taxon>Bacteroidota</taxon>
        <taxon>Chitinophagia</taxon>
        <taxon>Chitinophagales</taxon>
        <taxon>Chitinophagaceae</taxon>
        <taxon>Filimonas</taxon>
    </lineage>
</organism>
<dbReference type="PROSITE" id="PS51257">
    <property type="entry name" value="PROKAR_LIPOPROTEIN"/>
    <property type="match status" value="1"/>
</dbReference>
<evidence type="ECO:0000313" key="1">
    <source>
        <dbReference type="EMBL" id="SIT07831.1"/>
    </source>
</evidence>
<sequence>MIARFMLWALPAWSLIAISCKKTVDVNIDDSPSLYVIEGKLNNSGGCSVLISLTQNYKDSSAFKGVDSAVVTITPEGGAPFKLKEMAKGQYLTYYKGIPGKTYQLQVNVGGQQFTASSTMPQVVELNEVNVTYEKISGDSRYVANATYSDPAAQANYYNFIQTVNRKRAGAVFINEDHLTNGSKVTFPLLYEGNLADSYSSDIRKGDTVQVEMQCIDPVVYKYWYSLKAGASGESIMATPANPVTNITGGALGYFSAYTSQSKKVIVK</sequence>
<dbReference type="Proteomes" id="UP000186917">
    <property type="component" value="Unassembled WGS sequence"/>
</dbReference>
<name>A0A1N7PB84_9BACT</name>
<accession>A0A1N7PB84</accession>
<dbReference type="STRING" id="477680.SAMN05421788_103347"/>
<dbReference type="OrthoDB" id="637707at2"/>
<reference evidence="2" key="1">
    <citation type="submission" date="2017-01" db="EMBL/GenBank/DDBJ databases">
        <authorList>
            <person name="Varghese N."/>
            <person name="Submissions S."/>
        </authorList>
    </citation>
    <scope>NUCLEOTIDE SEQUENCE [LARGE SCALE GENOMIC DNA]</scope>
    <source>
        <strain evidence="2">DSM 21054</strain>
    </source>
</reference>
<proteinExistence type="predicted"/>
<dbReference type="AlphaFoldDB" id="A0A1N7PB84"/>
<gene>
    <name evidence="1" type="ORF">SAMN05421788_103347</name>
</gene>
<dbReference type="InterPro" id="IPR025345">
    <property type="entry name" value="DUF4249"/>
</dbReference>